<sequence>MTMPSTGYLLGALTVILVVTFGLRALPFAFVAPVRSSSLLRFLGAHMPVGIMVILTVYTLAGTPLTVAGAAPAAAALAASIGLHLWRSNALVSIIGGTGLYVLLVQLWG</sequence>
<dbReference type="InterPro" id="IPR008407">
    <property type="entry name" value="Brnchd-chn_aa_trnsp_AzlD"/>
</dbReference>
<comment type="caution">
    <text evidence="2">The sequence shown here is derived from an EMBL/GenBank/DDBJ whole genome shotgun (WGS) entry which is preliminary data.</text>
</comment>
<dbReference type="Proteomes" id="UP001500839">
    <property type="component" value="Unassembled WGS sequence"/>
</dbReference>
<reference evidence="3" key="1">
    <citation type="journal article" date="2019" name="Int. J. Syst. Evol. Microbiol.">
        <title>The Global Catalogue of Microorganisms (GCM) 10K type strain sequencing project: providing services to taxonomists for standard genome sequencing and annotation.</title>
        <authorList>
            <consortium name="The Broad Institute Genomics Platform"/>
            <consortium name="The Broad Institute Genome Sequencing Center for Infectious Disease"/>
            <person name="Wu L."/>
            <person name="Ma J."/>
        </authorList>
    </citation>
    <scope>NUCLEOTIDE SEQUENCE [LARGE SCALE GENOMIC DNA]</scope>
    <source>
        <strain evidence="3">JCM 18542</strain>
    </source>
</reference>
<evidence type="ECO:0000256" key="1">
    <source>
        <dbReference type="SAM" id="Phobius"/>
    </source>
</evidence>
<protein>
    <submittedName>
        <fullName evidence="2">AzlD domain-containing protein</fullName>
    </submittedName>
</protein>
<keyword evidence="1" id="KW-0472">Membrane</keyword>
<dbReference type="PIRSF" id="PIRSF003203">
    <property type="entry name" value="AzlD"/>
    <property type="match status" value="1"/>
</dbReference>
<dbReference type="EMBL" id="BAABKQ010000001">
    <property type="protein sequence ID" value="GAA4818355.1"/>
    <property type="molecule type" value="Genomic_DNA"/>
</dbReference>
<accession>A0ABP9CXA4</accession>
<keyword evidence="1" id="KW-1133">Transmembrane helix</keyword>
<dbReference type="Pfam" id="PF05437">
    <property type="entry name" value="AzlD"/>
    <property type="match status" value="1"/>
</dbReference>
<gene>
    <name evidence="2" type="ORF">GCM10023353_26790</name>
</gene>
<keyword evidence="3" id="KW-1185">Reference proteome</keyword>
<keyword evidence="1" id="KW-0812">Transmembrane</keyword>
<evidence type="ECO:0000313" key="3">
    <source>
        <dbReference type="Proteomes" id="UP001500839"/>
    </source>
</evidence>
<feature type="transmembrane region" description="Helical" evidence="1">
    <location>
        <begin position="90"/>
        <end position="108"/>
    </location>
</feature>
<evidence type="ECO:0000313" key="2">
    <source>
        <dbReference type="EMBL" id="GAA4818355.1"/>
    </source>
</evidence>
<feature type="transmembrane region" description="Helical" evidence="1">
    <location>
        <begin position="6"/>
        <end position="26"/>
    </location>
</feature>
<organism evidence="2 3">
    <name type="scientific">Tomitella cavernea</name>
    <dbReference type="NCBI Taxonomy" id="1387982"/>
    <lineage>
        <taxon>Bacteria</taxon>
        <taxon>Bacillati</taxon>
        <taxon>Actinomycetota</taxon>
        <taxon>Actinomycetes</taxon>
        <taxon>Mycobacteriales</taxon>
        <taxon>Tomitella</taxon>
    </lineage>
</organism>
<name>A0ABP9CXA4_9ACTN</name>
<proteinExistence type="predicted"/>